<dbReference type="OrthoDB" id="680041at2759"/>
<dbReference type="GO" id="GO:0009734">
    <property type="term" value="P:auxin-activated signaling pathway"/>
    <property type="evidence" value="ECO:0007669"/>
    <property type="project" value="UniProtKB-KW"/>
</dbReference>
<comment type="caution">
    <text evidence="8">The sequence shown here is derived from an EMBL/GenBank/DDBJ whole genome shotgun (WGS) entry which is preliminary data.</text>
</comment>
<organism evidence="8 9">
    <name type="scientific">Dioscorea zingiberensis</name>
    <dbReference type="NCBI Taxonomy" id="325984"/>
    <lineage>
        <taxon>Eukaryota</taxon>
        <taxon>Viridiplantae</taxon>
        <taxon>Streptophyta</taxon>
        <taxon>Embryophyta</taxon>
        <taxon>Tracheophyta</taxon>
        <taxon>Spermatophyta</taxon>
        <taxon>Magnoliopsida</taxon>
        <taxon>Liliopsida</taxon>
        <taxon>Dioscoreales</taxon>
        <taxon>Dioscoreaceae</taxon>
        <taxon>Dioscorea</taxon>
    </lineage>
</organism>
<evidence type="ECO:0000313" key="8">
    <source>
        <dbReference type="EMBL" id="KAJ0987335.1"/>
    </source>
</evidence>
<keyword evidence="4" id="KW-1003">Cell membrane</keyword>
<comment type="similarity">
    <text evidence="2">Belongs to the BIG GRAIN 1 (BG1) plant protein family.</text>
</comment>
<protein>
    <submittedName>
        <fullName evidence="8">Uncharacterized protein</fullName>
    </submittedName>
</protein>
<evidence type="ECO:0000256" key="5">
    <source>
        <dbReference type="ARBA" id="ARBA00023136"/>
    </source>
</evidence>
<reference evidence="8" key="1">
    <citation type="submission" date="2021-03" db="EMBL/GenBank/DDBJ databases">
        <authorList>
            <person name="Li Z."/>
            <person name="Yang C."/>
        </authorList>
    </citation>
    <scope>NUCLEOTIDE SEQUENCE</scope>
    <source>
        <strain evidence="8">Dzin_1.0</strain>
        <tissue evidence="8">Leaf</tissue>
    </source>
</reference>
<feature type="region of interest" description="Disordered" evidence="7">
    <location>
        <begin position="1"/>
        <end position="163"/>
    </location>
</feature>
<evidence type="ECO:0000256" key="7">
    <source>
        <dbReference type="SAM" id="MobiDB-lite"/>
    </source>
</evidence>
<dbReference type="Proteomes" id="UP001085076">
    <property type="component" value="Miscellaneous, Linkage group lg01"/>
</dbReference>
<reference evidence="8" key="2">
    <citation type="journal article" date="2022" name="Hortic Res">
        <title>The genome of Dioscorea zingiberensis sheds light on the biosynthesis, origin and evolution of the medicinally important diosgenin saponins.</title>
        <authorList>
            <person name="Li Y."/>
            <person name="Tan C."/>
            <person name="Li Z."/>
            <person name="Guo J."/>
            <person name="Li S."/>
            <person name="Chen X."/>
            <person name="Wang C."/>
            <person name="Dai X."/>
            <person name="Yang H."/>
            <person name="Song W."/>
            <person name="Hou L."/>
            <person name="Xu J."/>
            <person name="Tong Z."/>
            <person name="Xu A."/>
            <person name="Yuan X."/>
            <person name="Wang W."/>
            <person name="Yang Q."/>
            <person name="Chen L."/>
            <person name="Sun Z."/>
            <person name="Wang K."/>
            <person name="Pan B."/>
            <person name="Chen J."/>
            <person name="Bao Y."/>
            <person name="Liu F."/>
            <person name="Qi X."/>
            <person name="Gang D.R."/>
            <person name="Wen J."/>
            <person name="Li J."/>
        </authorList>
    </citation>
    <scope>NUCLEOTIDE SEQUENCE</scope>
    <source>
        <strain evidence="8">Dzin_1.0</strain>
    </source>
</reference>
<proteinExistence type="inferred from homology"/>
<dbReference type="PANTHER" id="PTHR33541">
    <property type="entry name" value="PROTEIN BIG GRAIN 1-LIKE A-RELATED"/>
    <property type="match status" value="1"/>
</dbReference>
<feature type="region of interest" description="Disordered" evidence="7">
    <location>
        <begin position="179"/>
        <end position="219"/>
    </location>
</feature>
<dbReference type="EMBL" id="JAGGNH010000001">
    <property type="protein sequence ID" value="KAJ0987335.1"/>
    <property type="molecule type" value="Genomic_DNA"/>
</dbReference>
<evidence type="ECO:0000256" key="2">
    <source>
        <dbReference type="ARBA" id="ARBA00010067"/>
    </source>
</evidence>
<keyword evidence="9" id="KW-1185">Reference proteome</keyword>
<evidence type="ECO:0000256" key="6">
    <source>
        <dbReference type="ARBA" id="ARBA00023294"/>
    </source>
</evidence>
<dbReference type="InterPro" id="IPR039621">
    <property type="entry name" value="BG1-like"/>
</dbReference>
<keyword evidence="5" id="KW-0472">Membrane</keyword>
<feature type="compositionally biased region" description="Polar residues" evidence="7">
    <location>
        <begin position="195"/>
        <end position="214"/>
    </location>
</feature>
<name>A0A9D5D8L6_9LILI</name>
<keyword evidence="6" id="KW-0927">Auxin signaling pathway</keyword>
<comment type="subcellular location">
    <subcellularLocation>
        <location evidence="1">Cell membrane</location>
    </subcellularLocation>
</comment>
<feature type="compositionally biased region" description="Basic and acidic residues" evidence="7">
    <location>
        <begin position="137"/>
        <end position="154"/>
    </location>
</feature>
<evidence type="ECO:0000256" key="3">
    <source>
        <dbReference type="ARBA" id="ARBA00022448"/>
    </source>
</evidence>
<gene>
    <name evidence="8" type="ORF">J5N97_005691</name>
</gene>
<dbReference type="AlphaFoldDB" id="A0A9D5D8L6"/>
<feature type="compositionally biased region" description="Low complexity" evidence="7">
    <location>
        <begin position="88"/>
        <end position="122"/>
    </location>
</feature>
<evidence type="ECO:0000256" key="4">
    <source>
        <dbReference type="ARBA" id="ARBA00022475"/>
    </source>
</evidence>
<dbReference type="GO" id="GO:0005886">
    <property type="term" value="C:plasma membrane"/>
    <property type="evidence" value="ECO:0007669"/>
    <property type="project" value="UniProtKB-SubCell"/>
</dbReference>
<accession>A0A9D5D8L6</accession>
<evidence type="ECO:0000256" key="1">
    <source>
        <dbReference type="ARBA" id="ARBA00004236"/>
    </source>
</evidence>
<evidence type="ECO:0000313" key="9">
    <source>
        <dbReference type="Proteomes" id="UP001085076"/>
    </source>
</evidence>
<sequence>MDRWDGPPPRRNRENPSFSSSLLDAIYRSIDESEDATSSGNKTRRAPDRLSIPTPPSRKPISGSGDRITVPVTDLPLPRRNYDRHRPTFASTSSSSDGSSYGGFSSSDAESAAHSVRPVRVPSRTDRSRPDPPPPAPEKKKPDSIRSRFRDLRKSKAPASPGARLASFLNSLFTAAATHKKSKHRVPTPAPEETTPCSSASSYTRSCLSKTPSSAGRRAPRSVRFCPVGVLVGEDCRPCGEKWIYPAARAFDEEMEDDDDVASDASSDLFELENLTAIGGGYQDELPVYETTNLGTNRAIAYGIL</sequence>
<dbReference type="PANTHER" id="PTHR33541:SF28">
    <property type="entry name" value="PROTEIN BIG GRAIN 1-LIKE A"/>
    <property type="match status" value="1"/>
</dbReference>
<keyword evidence="3" id="KW-0813">Transport</keyword>